<comment type="caution">
    <text evidence="1">The sequence shown here is derived from an EMBL/GenBank/DDBJ whole genome shotgun (WGS) entry which is preliminary data.</text>
</comment>
<keyword evidence="1" id="KW-0238">DNA-binding</keyword>
<evidence type="ECO:0000313" key="2">
    <source>
        <dbReference type="Proteomes" id="UP001183629"/>
    </source>
</evidence>
<dbReference type="EMBL" id="JAVDYC010000001">
    <property type="protein sequence ID" value="MDR7327307.1"/>
    <property type="molecule type" value="Genomic_DNA"/>
</dbReference>
<organism evidence="1 2">
    <name type="scientific">Catenuloplanes niger</name>
    <dbReference type="NCBI Taxonomy" id="587534"/>
    <lineage>
        <taxon>Bacteria</taxon>
        <taxon>Bacillati</taxon>
        <taxon>Actinomycetota</taxon>
        <taxon>Actinomycetes</taxon>
        <taxon>Micromonosporales</taxon>
        <taxon>Micromonosporaceae</taxon>
        <taxon>Catenuloplanes</taxon>
    </lineage>
</organism>
<accession>A0AAE3ZWQ8</accession>
<reference evidence="1 2" key="1">
    <citation type="submission" date="2023-07" db="EMBL/GenBank/DDBJ databases">
        <title>Sequencing the genomes of 1000 actinobacteria strains.</title>
        <authorList>
            <person name="Klenk H.-P."/>
        </authorList>
    </citation>
    <scope>NUCLEOTIDE SEQUENCE [LARGE SCALE GENOMIC DNA]</scope>
    <source>
        <strain evidence="1 2">DSM 44711</strain>
    </source>
</reference>
<dbReference type="RefSeq" id="WP_310424508.1">
    <property type="nucleotide sequence ID" value="NZ_JAVDYC010000001.1"/>
</dbReference>
<name>A0AAE3ZWQ8_9ACTN</name>
<proteinExistence type="predicted"/>
<evidence type="ECO:0000313" key="1">
    <source>
        <dbReference type="EMBL" id="MDR7327307.1"/>
    </source>
</evidence>
<dbReference type="AlphaFoldDB" id="A0AAE3ZWQ8"/>
<gene>
    <name evidence="1" type="ORF">J2S44_007557</name>
</gene>
<sequence>MSASVLVAVDDYPAEPYSSRVLTARVRGLPRRSVTPPDPAGLRRIGGA</sequence>
<protein>
    <submittedName>
        <fullName evidence="1">DNA-binding response OmpR family regulator</fullName>
    </submittedName>
</protein>
<keyword evidence="2" id="KW-1185">Reference proteome</keyword>
<dbReference type="Proteomes" id="UP001183629">
    <property type="component" value="Unassembled WGS sequence"/>
</dbReference>
<dbReference type="GO" id="GO:0003677">
    <property type="term" value="F:DNA binding"/>
    <property type="evidence" value="ECO:0007669"/>
    <property type="project" value="UniProtKB-KW"/>
</dbReference>